<evidence type="ECO:0000313" key="1">
    <source>
        <dbReference type="EMBL" id="OCA80570.1"/>
    </source>
</evidence>
<organism evidence="2 4">
    <name type="scientific">Chryseobacterium contaminans</name>
    <dbReference type="NCBI Taxonomy" id="1423959"/>
    <lineage>
        <taxon>Bacteria</taxon>
        <taxon>Pseudomonadati</taxon>
        <taxon>Bacteroidota</taxon>
        <taxon>Flavobacteriia</taxon>
        <taxon>Flavobacteriales</taxon>
        <taxon>Weeksellaceae</taxon>
        <taxon>Chryseobacterium group</taxon>
        <taxon>Chryseobacterium</taxon>
    </lineage>
</organism>
<accession>A0A1M6VN90</accession>
<evidence type="ECO:0000313" key="4">
    <source>
        <dbReference type="Proteomes" id="UP000184069"/>
    </source>
</evidence>
<sequence length="508" mass="60186">MEKKINSDIATILKEIIKENLNNYKHITLDSHYQDSKGNYHLKLTVLYEESISYVIQERKEINGNTITLNYLPKVSILKDLKTKEGYFFNIFPHSIVVKDNDRFLVNFKSSLIFYIEKNRTFIHKKSIDHVRWVASNYISEIKFQDSQYLRYKLYECLVKLYNLFSPVDYIDESMLPLLFSNPESHPYIADIVGDLLTDTDFEEKMILHLKSFGGILQTIDPHALFVDNEVVIVFKYEDLELESFIENVFFRFFSITKKVNHKISSFYWEKNSEGFFSLYIKADKDVIKHEILPELNIKLNSNIHIKQVSDITTIYDFCNEDYFKPLSSFSHYVLDMKNNEGIFWSDNLSISYCIELYISCFKNLNFSKEDFLKFNSYLSQKWQLLLLSDEEIISTEYSSIVTMYQKFEKLFVINEGSLLNNFSAKIDKWLTNDSFYEEINILRENMIIAIGKDEYSFVFKTIITNFSENYEYAFLEGFLFKFFGLMGLKNESKVYITYIINRLGNES</sequence>
<dbReference type="STRING" id="1423959.SAMN05444407_101285"/>
<name>A0A1M6VN90_9FLAO</name>
<evidence type="ECO:0000313" key="3">
    <source>
        <dbReference type="Proteomes" id="UP000093508"/>
    </source>
</evidence>
<dbReference type="RefSeq" id="WP_066690389.1">
    <property type="nucleotide sequence ID" value="NZ_FRBM01000001.1"/>
</dbReference>
<dbReference type="OrthoDB" id="9937288at2"/>
<proteinExistence type="predicted"/>
<reference evidence="2 4" key="2">
    <citation type="submission" date="2016-11" db="EMBL/GenBank/DDBJ databases">
        <authorList>
            <person name="Jaros S."/>
            <person name="Januszkiewicz K."/>
            <person name="Wedrychowicz H."/>
        </authorList>
    </citation>
    <scope>NUCLEOTIDE SEQUENCE [LARGE SCALE GENOMIC DNA]</scope>
    <source>
        <strain evidence="2 4">DSM 27621</strain>
    </source>
</reference>
<dbReference type="EMBL" id="FRBM01000001">
    <property type="protein sequence ID" value="SHK82834.1"/>
    <property type="molecule type" value="Genomic_DNA"/>
</dbReference>
<keyword evidence="3" id="KW-1185">Reference proteome</keyword>
<dbReference type="EMBL" id="MAYF01000001">
    <property type="protein sequence ID" value="OCA80570.1"/>
    <property type="molecule type" value="Genomic_DNA"/>
</dbReference>
<dbReference type="AlphaFoldDB" id="A0A1M6VN90"/>
<protein>
    <submittedName>
        <fullName evidence="2">Uncharacterized protein</fullName>
    </submittedName>
</protein>
<evidence type="ECO:0000313" key="2">
    <source>
        <dbReference type="EMBL" id="SHK82834.1"/>
    </source>
</evidence>
<dbReference type="Proteomes" id="UP000093508">
    <property type="component" value="Unassembled WGS sequence"/>
</dbReference>
<reference evidence="1 3" key="1">
    <citation type="submission" date="2016-07" db="EMBL/GenBank/DDBJ databases">
        <authorList>
            <person name="Jeong J.-J."/>
            <person name="Kim D.W."/>
            <person name="Sang M.K."/>
            <person name="Choi I.-G."/>
            <person name="Kim K.D."/>
        </authorList>
    </citation>
    <scope>NUCLEOTIDE SEQUENCE [LARGE SCALE GENOMIC DNA]</scope>
    <source>
        <strain evidence="1 3">C-26</strain>
    </source>
</reference>
<gene>
    <name evidence="1" type="ORF">BBH99_00260</name>
    <name evidence="2" type="ORF">SAMN05444407_101285</name>
</gene>
<dbReference type="Proteomes" id="UP000184069">
    <property type="component" value="Unassembled WGS sequence"/>
</dbReference>